<feature type="domain" description="AprE-like beta-barrel" evidence="3">
    <location>
        <begin position="247"/>
        <end position="334"/>
    </location>
</feature>
<dbReference type="SUPFAM" id="SSF111369">
    <property type="entry name" value="HlyD-like secretion proteins"/>
    <property type="match status" value="1"/>
</dbReference>
<dbReference type="Gene3D" id="1.10.287.470">
    <property type="entry name" value="Helix hairpin bin"/>
    <property type="match status" value="1"/>
</dbReference>
<dbReference type="KEGG" id="clk:CGC53_06470"/>
<dbReference type="Gene3D" id="2.40.30.170">
    <property type="match status" value="1"/>
</dbReference>
<dbReference type="Proteomes" id="UP000217276">
    <property type="component" value="Chromosome"/>
</dbReference>
<dbReference type="PANTHER" id="PTHR30386">
    <property type="entry name" value="MEMBRANE FUSION SUBUNIT OF EMRAB-TOLC MULTIDRUG EFFLUX PUMP"/>
    <property type="match status" value="1"/>
</dbReference>
<organism evidence="4 5">
    <name type="scientific">Capnocytophaga leadbetteri</name>
    <dbReference type="NCBI Taxonomy" id="327575"/>
    <lineage>
        <taxon>Bacteria</taxon>
        <taxon>Pseudomonadati</taxon>
        <taxon>Bacteroidota</taxon>
        <taxon>Flavobacteriia</taxon>
        <taxon>Flavobacteriales</taxon>
        <taxon>Flavobacteriaceae</taxon>
        <taxon>Capnocytophaga</taxon>
    </lineage>
</organism>
<dbReference type="InterPro" id="IPR050739">
    <property type="entry name" value="MFP"/>
</dbReference>
<dbReference type="AlphaFoldDB" id="A0A250FDB5"/>
<feature type="domain" description="Multidrug resistance protein MdtA-like barrel-sandwich hybrid" evidence="2">
    <location>
        <begin position="42"/>
        <end position="241"/>
    </location>
</feature>
<evidence type="ECO:0000313" key="5">
    <source>
        <dbReference type="Proteomes" id="UP000217276"/>
    </source>
</evidence>
<feature type="coiled-coil region" evidence="1">
    <location>
        <begin position="179"/>
        <end position="206"/>
    </location>
</feature>
<sequence>MKHPIYLSILLLLTTVVVALPFIKVPISVSARGVIRSNFENSELTAPVSGRVVKCFLSQNNQSIQKGDTLLVITTELLDTQRQLVNTQQQDYNAQLQDLTTLVSHKNTLLQTQQYAQERAAFLEKIGQLQAQLSLAKKELDRANQLFSKDVIAKAEYEKIYYRHEELLRQVQSTQQQQYAQWQAQRTEVERKIQSLESDEKRISQEQQNYVIIAPITGKITQYKGVRLGNFLSQGQAVATISSEQNLIAECLVSPKDIGFIHPSQNVRFQIDTYNYNQWGLLNGSVKEIDKNLVVNEQTGEGLFKIRCGVSQNHLELKNGYRGNIGKGMSFTARFYLTNRTLWQLLFDRADDWFNPNLT</sequence>
<keyword evidence="5" id="KW-1185">Reference proteome</keyword>
<dbReference type="InterPro" id="IPR058982">
    <property type="entry name" value="Beta-barrel_AprE"/>
</dbReference>
<dbReference type="Gene3D" id="2.40.50.100">
    <property type="match status" value="1"/>
</dbReference>
<dbReference type="Pfam" id="PF25917">
    <property type="entry name" value="BSH_RND"/>
    <property type="match status" value="1"/>
</dbReference>
<evidence type="ECO:0000256" key="1">
    <source>
        <dbReference type="SAM" id="Coils"/>
    </source>
</evidence>
<reference evidence="5" key="1">
    <citation type="submission" date="2017-06" db="EMBL/GenBank/DDBJ databases">
        <title>Capnocytophaga spp. assemblies.</title>
        <authorList>
            <person name="Gulvik C.A."/>
        </authorList>
    </citation>
    <scope>NUCLEOTIDE SEQUENCE [LARGE SCALE GENOMIC DNA]</scope>
    <source>
        <strain evidence="5">H6253</strain>
    </source>
</reference>
<accession>A0A250FDB5</accession>
<protein>
    <submittedName>
        <fullName evidence="4">Secretion protein HlyD</fullName>
    </submittedName>
</protein>
<evidence type="ECO:0000259" key="2">
    <source>
        <dbReference type="Pfam" id="PF25917"/>
    </source>
</evidence>
<name>A0A250FDB5_9FLAO</name>
<dbReference type="EMBL" id="CP022384">
    <property type="protein sequence ID" value="ATA82017.1"/>
    <property type="molecule type" value="Genomic_DNA"/>
</dbReference>
<evidence type="ECO:0000313" key="4">
    <source>
        <dbReference type="EMBL" id="ATA82017.1"/>
    </source>
</evidence>
<dbReference type="PANTHER" id="PTHR30386:SF27">
    <property type="entry name" value="MEMBRANE FUSION PROTEIN (MFP) FAMILY PROTEIN"/>
    <property type="match status" value="1"/>
</dbReference>
<dbReference type="RefSeq" id="WP_095914079.1">
    <property type="nucleotide sequence ID" value="NZ_CP022384.1"/>
</dbReference>
<dbReference type="Pfam" id="PF26002">
    <property type="entry name" value="Beta-barrel_AprE"/>
    <property type="match status" value="1"/>
</dbReference>
<keyword evidence="1" id="KW-0175">Coiled coil</keyword>
<proteinExistence type="predicted"/>
<dbReference type="InterPro" id="IPR058625">
    <property type="entry name" value="MdtA-like_BSH"/>
</dbReference>
<evidence type="ECO:0000259" key="3">
    <source>
        <dbReference type="Pfam" id="PF26002"/>
    </source>
</evidence>
<gene>
    <name evidence="4" type="ORF">CGC53_06470</name>
</gene>